<keyword evidence="2" id="KW-1185">Reference proteome</keyword>
<organism evidence="1 2">
    <name type="scientific">Botryobasidium botryosum (strain FD-172 SS1)</name>
    <dbReference type="NCBI Taxonomy" id="930990"/>
    <lineage>
        <taxon>Eukaryota</taxon>
        <taxon>Fungi</taxon>
        <taxon>Dikarya</taxon>
        <taxon>Basidiomycota</taxon>
        <taxon>Agaricomycotina</taxon>
        <taxon>Agaricomycetes</taxon>
        <taxon>Cantharellales</taxon>
        <taxon>Botryobasidiaceae</taxon>
        <taxon>Botryobasidium</taxon>
    </lineage>
</organism>
<evidence type="ECO:0000313" key="1">
    <source>
        <dbReference type="EMBL" id="KDQ15903.1"/>
    </source>
</evidence>
<dbReference type="InParanoid" id="A0A067MJG9"/>
<evidence type="ECO:0000313" key="2">
    <source>
        <dbReference type="Proteomes" id="UP000027195"/>
    </source>
</evidence>
<accession>A0A067MJG9</accession>
<proteinExistence type="predicted"/>
<dbReference type="HOGENOM" id="CLU_1731157_0_0_1"/>
<dbReference type="Proteomes" id="UP000027195">
    <property type="component" value="Unassembled WGS sequence"/>
</dbReference>
<dbReference type="AlphaFoldDB" id="A0A067MJG9"/>
<gene>
    <name evidence="1" type="ORF">BOTBODRAFT_54379</name>
</gene>
<name>A0A067MJG9_BOTB1</name>
<dbReference type="OrthoDB" id="10604037at2759"/>
<dbReference type="EMBL" id="KL198030">
    <property type="protein sequence ID" value="KDQ15903.1"/>
    <property type="molecule type" value="Genomic_DNA"/>
</dbReference>
<reference evidence="2" key="1">
    <citation type="journal article" date="2014" name="Proc. Natl. Acad. Sci. U.S.A.">
        <title>Extensive sampling of basidiomycete genomes demonstrates inadequacy of the white-rot/brown-rot paradigm for wood decay fungi.</title>
        <authorList>
            <person name="Riley R."/>
            <person name="Salamov A.A."/>
            <person name="Brown D.W."/>
            <person name="Nagy L.G."/>
            <person name="Floudas D."/>
            <person name="Held B.W."/>
            <person name="Levasseur A."/>
            <person name="Lombard V."/>
            <person name="Morin E."/>
            <person name="Otillar R."/>
            <person name="Lindquist E.A."/>
            <person name="Sun H."/>
            <person name="LaButti K.M."/>
            <person name="Schmutz J."/>
            <person name="Jabbour D."/>
            <person name="Luo H."/>
            <person name="Baker S.E."/>
            <person name="Pisabarro A.G."/>
            <person name="Walton J.D."/>
            <person name="Blanchette R.A."/>
            <person name="Henrissat B."/>
            <person name="Martin F."/>
            <person name="Cullen D."/>
            <person name="Hibbett D.S."/>
            <person name="Grigoriev I.V."/>
        </authorList>
    </citation>
    <scope>NUCLEOTIDE SEQUENCE [LARGE SCALE GENOMIC DNA]</scope>
    <source>
        <strain evidence="2">FD-172 SS1</strain>
    </source>
</reference>
<protein>
    <submittedName>
        <fullName evidence="1">Uncharacterized protein</fullName>
    </submittedName>
</protein>
<sequence>MTRFHAIEDDLLLEEYPEVGRSEMIYVIVTIVPVLHWRIGWRAYDEQGEYAGWKIIEAIHASPEDAAFSHRFSFRSGIAVSTQRYHLFELGELDRESRLHLAGFGEYQEDPSSYMGDCRDYVERIAYELVQVGSLNVCTVETAISGARKLR</sequence>